<evidence type="ECO:0000256" key="12">
    <source>
        <dbReference type="ARBA" id="ARBA00023136"/>
    </source>
</evidence>
<evidence type="ECO:0000256" key="2">
    <source>
        <dbReference type="ARBA" id="ARBA00010535"/>
    </source>
</evidence>
<dbReference type="GO" id="GO:0005743">
    <property type="term" value="C:mitochondrial inner membrane"/>
    <property type="evidence" value="ECO:0007669"/>
    <property type="project" value="UniProtKB-SubCell"/>
</dbReference>
<evidence type="ECO:0000256" key="9">
    <source>
        <dbReference type="ARBA" id="ARBA00022982"/>
    </source>
</evidence>
<dbReference type="InterPro" id="IPR018086">
    <property type="entry name" value="NADH_UbQ_OxRdtase_su1_CS"/>
</dbReference>
<dbReference type="PROSITE" id="PS00668">
    <property type="entry name" value="COMPLEX1_ND1_2"/>
    <property type="match status" value="1"/>
</dbReference>
<dbReference type="Proteomes" id="UP000002254">
    <property type="component" value="Chromosome X"/>
</dbReference>
<dbReference type="Ensembl" id="ENSCAFT00000100862.1">
    <property type="protein sequence ID" value="ENSCAFP00000069008.1"/>
    <property type="gene ID" value="ENSCAFG00000051838.1"/>
</dbReference>
<feature type="transmembrane region" description="Helical" evidence="16">
    <location>
        <begin position="40"/>
        <end position="66"/>
    </location>
</feature>
<keyword evidence="5" id="KW-0813">Transport</keyword>
<keyword evidence="12 16" id="KW-0472">Membrane</keyword>
<evidence type="ECO:0000256" key="11">
    <source>
        <dbReference type="ARBA" id="ARBA00023027"/>
    </source>
</evidence>
<evidence type="ECO:0000256" key="14">
    <source>
        <dbReference type="ARBA" id="ARBA00049551"/>
    </source>
</evidence>
<evidence type="ECO:0000256" key="1">
    <source>
        <dbReference type="ARBA" id="ARBA00004141"/>
    </source>
</evidence>
<evidence type="ECO:0000256" key="8">
    <source>
        <dbReference type="ARBA" id="ARBA00022967"/>
    </source>
</evidence>
<reference evidence="17 18" key="1">
    <citation type="journal article" date="2005" name="Nature">
        <title>Genome sequence, comparative analysis and haplotype structure of the domestic dog.</title>
        <authorList>
            <consortium name="Broad Sequencing Platform"/>
            <person name="Lindblad-Toh K."/>
            <person name="Wade C.M."/>
            <person name="Mikkelsen T.S."/>
            <person name="Karlsson E.K."/>
            <person name="Jaffe D.B."/>
            <person name="Kamal M."/>
            <person name="Clamp M."/>
            <person name="Chang J.L."/>
            <person name="Kulbokas E.J. III"/>
            <person name="Zody M.C."/>
            <person name="Mauceli E."/>
            <person name="Xie X."/>
            <person name="Breen M."/>
            <person name="Wayne R.K."/>
            <person name="Ostrander E.A."/>
            <person name="Ponting C.P."/>
            <person name="Galibert F."/>
            <person name="Smith D.R."/>
            <person name="DeJong P.J."/>
            <person name="Kirkness E."/>
            <person name="Alvarez P."/>
            <person name="Biagi T."/>
            <person name="Brockman W."/>
            <person name="Butler J."/>
            <person name="Chin C.W."/>
            <person name="Cook A."/>
            <person name="Cuff J."/>
            <person name="Daly M.J."/>
            <person name="DeCaprio D."/>
            <person name="Gnerre S."/>
            <person name="Grabherr M."/>
            <person name="Kellis M."/>
            <person name="Kleber M."/>
            <person name="Bardeleben C."/>
            <person name="Goodstadt L."/>
            <person name="Heger A."/>
            <person name="Hitte C."/>
            <person name="Kim L."/>
            <person name="Koepfli K.P."/>
            <person name="Parker H.G."/>
            <person name="Pollinger J.P."/>
            <person name="Searle S.M."/>
            <person name="Sutter N.B."/>
            <person name="Thomas R."/>
            <person name="Webber C."/>
            <person name="Baldwin J."/>
            <person name="Abebe A."/>
            <person name="Abouelleil A."/>
            <person name="Aftuck L."/>
            <person name="Ait-Zahra M."/>
            <person name="Aldredge T."/>
            <person name="Allen N."/>
            <person name="An P."/>
            <person name="Anderson S."/>
            <person name="Antoine C."/>
            <person name="Arachchi H."/>
            <person name="Aslam A."/>
            <person name="Ayotte L."/>
            <person name="Bachantsang P."/>
            <person name="Barry A."/>
            <person name="Bayul T."/>
            <person name="Benamara M."/>
            <person name="Berlin A."/>
            <person name="Bessette D."/>
            <person name="Blitshteyn B."/>
            <person name="Bloom T."/>
            <person name="Blye J."/>
            <person name="Boguslavskiy L."/>
            <person name="Bonnet C."/>
            <person name="Boukhgalter B."/>
            <person name="Brown A."/>
            <person name="Cahill P."/>
            <person name="Calixte N."/>
            <person name="Camarata J."/>
            <person name="Cheshatsang Y."/>
            <person name="Chu J."/>
            <person name="Citroen M."/>
            <person name="Collymore A."/>
            <person name="Cooke P."/>
            <person name="Dawoe T."/>
            <person name="Daza R."/>
            <person name="Decktor K."/>
            <person name="DeGray S."/>
            <person name="Dhargay N."/>
            <person name="Dooley K."/>
            <person name="Dooley K."/>
            <person name="Dorje P."/>
            <person name="Dorjee K."/>
            <person name="Dorris L."/>
            <person name="Duffey N."/>
            <person name="Dupes A."/>
            <person name="Egbiremolen O."/>
            <person name="Elong R."/>
            <person name="Falk J."/>
            <person name="Farina A."/>
            <person name="Faro S."/>
            <person name="Ferguson D."/>
            <person name="Ferreira P."/>
            <person name="Fisher S."/>
            <person name="FitzGerald M."/>
            <person name="Foley K."/>
            <person name="Foley C."/>
            <person name="Franke A."/>
            <person name="Friedrich D."/>
            <person name="Gage D."/>
            <person name="Garber M."/>
            <person name="Gearin G."/>
            <person name="Giannoukos G."/>
            <person name="Goode T."/>
            <person name="Goyette A."/>
            <person name="Graham J."/>
            <person name="Grandbois E."/>
            <person name="Gyaltsen K."/>
            <person name="Hafez N."/>
            <person name="Hagopian D."/>
            <person name="Hagos B."/>
            <person name="Hall J."/>
            <person name="Healy C."/>
            <person name="Hegarty R."/>
            <person name="Honan T."/>
            <person name="Horn A."/>
            <person name="Houde N."/>
            <person name="Hughes L."/>
            <person name="Hunnicutt L."/>
            <person name="Husby M."/>
            <person name="Jester B."/>
            <person name="Jones C."/>
            <person name="Kamat A."/>
            <person name="Kanga B."/>
            <person name="Kells C."/>
            <person name="Khazanovich D."/>
            <person name="Kieu A.C."/>
            <person name="Kisner P."/>
            <person name="Kumar M."/>
            <person name="Lance K."/>
            <person name="Landers T."/>
            <person name="Lara M."/>
            <person name="Lee W."/>
            <person name="Leger J.P."/>
            <person name="Lennon N."/>
            <person name="Leuper L."/>
            <person name="LeVine S."/>
            <person name="Liu J."/>
            <person name="Liu X."/>
            <person name="Lokyitsang Y."/>
            <person name="Lokyitsang T."/>
            <person name="Lui A."/>
            <person name="Macdonald J."/>
            <person name="Major J."/>
            <person name="Marabella R."/>
            <person name="Maru K."/>
            <person name="Matthews C."/>
            <person name="McDonough S."/>
            <person name="Mehta T."/>
            <person name="Meldrim J."/>
            <person name="Melnikov A."/>
            <person name="Meneus L."/>
            <person name="Mihalev A."/>
            <person name="Mihova T."/>
            <person name="Miller K."/>
            <person name="Mittelman R."/>
            <person name="Mlenga V."/>
            <person name="Mulrain L."/>
            <person name="Munson G."/>
            <person name="Navidi A."/>
            <person name="Naylor J."/>
            <person name="Nguyen T."/>
            <person name="Nguyen N."/>
            <person name="Nguyen C."/>
            <person name="Nguyen T."/>
            <person name="Nicol R."/>
            <person name="Norbu N."/>
            <person name="Norbu C."/>
            <person name="Novod N."/>
            <person name="Nyima T."/>
            <person name="Olandt P."/>
            <person name="O'Neill B."/>
            <person name="O'Neill K."/>
            <person name="Osman S."/>
            <person name="Oyono L."/>
            <person name="Patti C."/>
            <person name="Perrin D."/>
            <person name="Phunkhang P."/>
            <person name="Pierre F."/>
            <person name="Priest M."/>
            <person name="Rachupka A."/>
            <person name="Raghuraman S."/>
            <person name="Rameau R."/>
            <person name="Ray V."/>
            <person name="Raymond C."/>
            <person name="Rege F."/>
            <person name="Rise C."/>
            <person name="Rogers J."/>
            <person name="Rogov P."/>
            <person name="Sahalie J."/>
            <person name="Settipalli S."/>
            <person name="Sharpe T."/>
            <person name="Shea T."/>
            <person name="Sheehan M."/>
            <person name="Sherpa N."/>
            <person name="Shi J."/>
            <person name="Shih D."/>
            <person name="Sloan J."/>
            <person name="Smith C."/>
            <person name="Sparrow T."/>
            <person name="Stalker J."/>
            <person name="Stange-Thomann N."/>
            <person name="Stavropoulos S."/>
            <person name="Stone C."/>
            <person name="Stone S."/>
            <person name="Sykes S."/>
            <person name="Tchuinga P."/>
            <person name="Tenzing P."/>
            <person name="Tesfaye S."/>
            <person name="Thoulutsang D."/>
            <person name="Thoulutsang Y."/>
            <person name="Topham K."/>
            <person name="Topping I."/>
            <person name="Tsamla T."/>
            <person name="Vassiliev H."/>
            <person name="Venkataraman V."/>
            <person name="Vo A."/>
            <person name="Wangchuk T."/>
            <person name="Wangdi T."/>
            <person name="Weiand M."/>
            <person name="Wilkinson J."/>
            <person name="Wilson A."/>
            <person name="Yadav S."/>
            <person name="Yang S."/>
            <person name="Yang X."/>
            <person name="Young G."/>
            <person name="Yu Q."/>
            <person name="Zainoun J."/>
            <person name="Zembek L."/>
            <person name="Zimmer A."/>
            <person name="Lander E.S."/>
        </authorList>
    </citation>
    <scope>NUCLEOTIDE SEQUENCE [LARGE SCALE GENOMIC DNA]</scope>
    <source>
        <strain evidence="17">Boxer</strain>
    </source>
</reference>
<evidence type="ECO:0000256" key="7">
    <source>
        <dbReference type="ARBA" id="ARBA00022692"/>
    </source>
</evidence>
<evidence type="ECO:0000256" key="3">
    <source>
        <dbReference type="ARBA" id="ARBA00012944"/>
    </source>
</evidence>
<keyword evidence="11 15" id="KW-0520">NAD</keyword>
<evidence type="ECO:0000256" key="13">
    <source>
        <dbReference type="ARBA" id="ARBA00031024"/>
    </source>
</evidence>
<dbReference type="Pfam" id="PF00146">
    <property type="entry name" value="NADHdh"/>
    <property type="match status" value="1"/>
</dbReference>
<keyword evidence="7 15" id="KW-0812">Transmembrane</keyword>
<organism evidence="17 18">
    <name type="scientific">Canis lupus familiaris</name>
    <name type="common">Dog</name>
    <name type="synonym">Canis familiaris</name>
    <dbReference type="NCBI Taxonomy" id="9615"/>
    <lineage>
        <taxon>Eukaryota</taxon>
        <taxon>Metazoa</taxon>
        <taxon>Chordata</taxon>
        <taxon>Craniata</taxon>
        <taxon>Vertebrata</taxon>
        <taxon>Euteleostomi</taxon>
        <taxon>Mammalia</taxon>
        <taxon>Eutheria</taxon>
        <taxon>Laurasiatheria</taxon>
        <taxon>Carnivora</taxon>
        <taxon>Caniformia</taxon>
        <taxon>Canidae</taxon>
        <taxon>Canis</taxon>
    </lineage>
</organism>
<dbReference type="AlphaFoldDB" id="A0A8P0TL91"/>
<evidence type="ECO:0000256" key="6">
    <source>
        <dbReference type="ARBA" id="ARBA00022660"/>
    </source>
</evidence>
<accession>A0A8P0TL91</accession>
<evidence type="ECO:0000256" key="4">
    <source>
        <dbReference type="ARBA" id="ARBA00021009"/>
    </source>
</evidence>
<keyword evidence="6" id="KW-0679">Respiratory chain</keyword>
<evidence type="ECO:0000313" key="17">
    <source>
        <dbReference type="Ensembl" id="ENSCAFP00000069008.1"/>
    </source>
</evidence>
<name>A0A8P0TL91_CANLF</name>
<proteinExistence type="inferred from homology"/>
<keyword evidence="9" id="KW-0249">Electron transport</keyword>
<reference evidence="17" key="2">
    <citation type="submission" date="2025-08" db="UniProtKB">
        <authorList>
            <consortium name="Ensembl"/>
        </authorList>
    </citation>
    <scope>IDENTIFICATION</scope>
</reference>
<evidence type="ECO:0000313" key="18">
    <source>
        <dbReference type="Proteomes" id="UP000002254"/>
    </source>
</evidence>
<dbReference type="InterPro" id="IPR001694">
    <property type="entry name" value="NADH_UbQ_OxRdtase_su1/FPO"/>
</dbReference>
<evidence type="ECO:0000256" key="5">
    <source>
        <dbReference type="ARBA" id="ARBA00022448"/>
    </source>
</evidence>
<dbReference type="PANTHER" id="PTHR11432">
    <property type="entry name" value="NADH DEHYDROGENASE SUBUNIT 1"/>
    <property type="match status" value="1"/>
</dbReference>
<dbReference type="GO" id="GO:0008137">
    <property type="term" value="F:NADH dehydrogenase (ubiquinone) activity"/>
    <property type="evidence" value="ECO:0007669"/>
    <property type="project" value="UniProtKB-EC"/>
</dbReference>
<keyword evidence="8" id="KW-1278">Translocase</keyword>
<evidence type="ECO:0000256" key="10">
    <source>
        <dbReference type="ARBA" id="ARBA00022989"/>
    </source>
</evidence>
<dbReference type="PANTHER" id="PTHR11432:SF3">
    <property type="entry name" value="NADH-UBIQUINONE OXIDOREDUCTASE CHAIN 1"/>
    <property type="match status" value="1"/>
</dbReference>
<dbReference type="EC" id="7.1.1.2" evidence="3"/>
<comment type="subcellular location">
    <subcellularLocation>
        <location evidence="1">Membrane</location>
        <topology evidence="1">Multi-pass membrane protein</topology>
    </subcellularLocation>
    <subcellularLocation>
        <location evidence="15">Mitochondrion inner membrane</location>
        <topology evidence="15">Multi-pass membrane protein</topology>
    </subcellularLocation>
</comment>
<sequence>MNHNIFISTLAETNQAPFDLTEGEYELVSGFNLEYAAGPFALFFLAEYANIIIIYILTTILFFGAFRNPFIPELYTINFTIKTLLLTISFL</sequence>
<evidence type="ECO:0000256" key="15">
    <source>
        <dbReference type="RuleBase" id="RU000471"/>
    </source>
</evidence>
<keyword evidence="10 16" id="KW-1133">Transmembrane helix</keyword>
<protein>
    <recommendedName>
        <fullName evidence="4">NADH-ubiquinone oxidoreductase chain 1</fullName>
        <ecNumber evidence="3">7.1.1.2</ecNumber>
    </recommendedName>
    <alternativeName>
        <fullName evidence="13">NADH dehydrogenase subunit 1</fullName>
    </alternativeName>
</protein>
<comment type="similarity">
    <text evidence="2 15">Belongs to the complex I subunit 1 family.</text>
</comment>
<comment type="catalytic activity">
    <reaction evidence="14">
        <text>a ubiquinone + NADH + 5 H(+)(in) = a ubiquinol + NAD(+) + 4 H(+)(out)</text>
        <dbReference type="Rhea" id="RHEA:29091"/>
        <dbReference type="Rhea" id="RHEA-COMP:9565"/>
        <dbReference type="Rhea" id="RHEA-COMP:9566"/>
        <dbReference type="ChEBI" id="CHEBI:15378"/>
        <dbReference type="ChEBI" id="CHEBI:16389"/>
        <dbReference type="ChEBI" id="CHEBI:17976"/>
        <dbReference type="ChEBI" id="CHEBI:57540"/>
        <dbReference type="ChEBI" id="CHEBI:57945"/>
        <dbReference type="EC" id="7.1.1.2"/>
    </reaction>
</comment>
<evidence type="ECO:0000256" key="16">
    <source>
        <dbReference type="SAM" id="Phobius"/>
    </source>
</evidence>